<comment type="caution">
    <text evidence="4">The sequence shown here is derived from an EMBL/GenBank/DDBJ whole genome shotgun (WGS) entry which is preliminary data.</text>
</comment>
<dbReference type="PROSITE" id="PS50048">
    <property type="entry name" value="ZN2_CY6_FUNGAL_2"/>
    <property type="match status" value="1"/>
</dbReference>
<dbReference type="GO" id="GO:0001228">
    <property type="term" value="F:DNA-binding transcription activator activity, RNA polymerase II-specific"/>
    <property type="evidence" value="ECO:0007669"/>
    <property type="project" value="TreeGrafter"/>
</dbReference>
<name>A0AAE8SQF2_9PEZI</name>
<evidence type="ECO:0000256" key="2">
    <source>
        <dbReference type="SAM" id="MobiDB-lite"/>
    </source>
</evidence>
<keyword evidence="5" id="KW-1185">Reference proteome</keyword>
<dbReference type="Gene3D" id="4.10.240.10">
    <property type="entry name" value="Zn(2)-C6 fungal-type DNA-binding domain"/>
    <property type="match status" value="1"/>
</dbReference>
<organism evidence="4 5">
    <name type="scientific">Cephalotrichum gorgonifer</name>
    <dbReference type="NCBI Taxonomy" id="2041049"/>
    <lineage>
        <taxon>Eukaryota</taxon>
        <taxon>Fungi</taxon>
        <taxon>Dikarya</taxon>
        <taxon>Ascomycota</taxon>
        <taxon>Pezizomycotina</taxon>
        <taxon>Sordariomycetes</taxon>
        <taxon>Hypocreomycetidae</taxon>
        <taxon>Microascales</taxon>
        <taxon>Microascaceae</taxon>
        <taxon>Cephalotrichum</taxon>
    </lineage>
</organism>
<keyword evidence="1" id="KW-0539">Nucleus</keyword>
<proteinExistence type="predicted"/>
<protein>
    <recommendedName>
        <fullName evidence="3">Zn(2)-C6 fungal-type domain-containing protein</fullName>
    </recommendedName>
</protein>
<dbReference type="Pfam" id="PF00172">
    <property type="entry name" value="Zn_clus"/>
    <property type="match status" value="1"/>
</dbReference>
<dbReference type="Proteomes" id="UP001187682">
    <property type="component" value="Unassembled WGS sequence"/>
</dbReference>
<feature type="compositionally biased region" description="Polar residues" evidence="2">
    <location>
        <begin position="61"/>
        <end position="74"/>
    </location>
</feature>
<evidence type="ECO:0000256" key="1">
    <source>
        <dbReference type="ARBA" id="ARBA00023242"/>
    </source>
</evidence>
<gene>
    <name evidence="4" type="ORF">DNG_00079</name>
</gene>
<dbReference type="SMART" id="SM00066">
    <property type="entry name" value="GAL4"/>
    <property type="match status" value="1"/>
</dbReference>
<dbReference type="PROSITE" id="PS00463">
    <property type="entry name" value="ZN2_CY6_FUNGAL_1"/>
    <property type="match status" value="1"/>
</dbReference>
<feature type="domain" description="Zn(2)-C6 fungal-type" evidence="3">
    <location>
        <begin position="29"/>
        <end position="59"/>
    </location>
</feature>
<dbReference type="SUPFAM" id="SSF57701">
    <property type="entry name" value="Zn2/Cys6 DNA-binding domain"/>
    <property type="match status" value="1"/>
</dbReference>
<dbReference type="CDD" id="cd00067">
    <property type="entry name" value="GAL4"/>
    <property type="match status" value="1"/>
</dbReference>
<dbReference type="InterPro" id="IPR036864">
    <property type="entry name" value="Zn2-C6_fun-type_DNA-bd_sf"/>
</dbReference>
<evidence type="ECO:0000313" key="4">
    <source>
        <dbReference type="EMBL" id="SPN96556.1"/>
    </source>
</evidence>
<dbReference type="PANTHER" id="PTHR47784">
    <property type="entry name" value="STEROL UPTAKE CONTROL PROTEIN 2"/>
    <property type="match status" value="1"/>
</dbReference>
<sequence length="403" mass="43740">MAPPRTKKPAENSRANGMLRRSHKKSRNGCSECKQRHIKCDEKRPACANCTITDRTCTYPDTANSSPAGSRTSSTPPPSQLTIPNLVPSFAATVSDASADHEPPVNAAHIELALNFSLAIAVPDIEPEMCSKATKIALDAALDAPYLLHEILSISARHLAVTQLPSSSASHLARAVRLQNMAISQFNAAPPAVDSTTCVPKLLFSSLLGRHLLIDTLAARTDLTAFMDRYAQYVGIHRGLRAVASASWPLLMRSELAPFLSWGSSASSSSAAPGRGTQCSQLRQLIASSALPPVAADVCHRAVDQLQFGFDELTPPPEPTPAGPRCQIPFMWSIVVPREFTDLLVQMRAEALVIFAYYAVLLHHRRELWQVGDAGMYLFNLISGFLGADWAPWMAWPRTLLDA</sequence>
<feature type="region of interest" description="Disordered" evidence="2">
    <location>
        <begin position="61"/>
        <end position="83"/>
    </location>
</feature>
<dbReference type="AlphaFoldDB" id="A0AAE8SQF2"/>
<dbReference type="InterPro" id="IPR001138">
    <property type="entry name" value="Zn2Cys6_DnaBD"/>
</dbReference>
<reference evidence="4" key="1">
    <citation type="submission" date="2018-03" db="EMBL/GenBank/DDBJ databases">
        <authorList>
            <person name="Guldener U."/>
        </authorList>
    </citation>
    <scope>NUCLEOTIDE SEQUENCE</scope>
</reference>
<dbReference type="PANTHER" id="PTHR47784:SF4">
    <property type="entry name" value="ZN(II)2CYS6 TRANSCRIPTION FACTOR (EUROFUNG)"/>
    <property type="match status" value="1"/>
</dbReference>
<dbReference type="EMBL" id="ONZQ02000001">
    <property type="protein sequence ID" value="SPN96556.1"/>
    <property type="molecule type" value="Genomic_DNA"/>
</dbReference>
<accession>A0AAE8SQF2</accession>
<dbReference type="GO" id="GO:0008270">
    <property type="term" value="F:zinc ion binding"/>
    <property type="evidence" value="ECO:0007669"/>
    <property type="project" value="InterPro"/>
</dbReference>
<evidence type="ECO:0000259" key="3">
    <source>
        <dbReference type="PROSITE" id="PS50048"/>
    </source>
</evidence>
<dbReference type="InterPro" id="IPR053157">
    <property type="entry name" value="Sterol_Uptake_Regulator"/>
</dbReference>
<feature type="region of interest" description="Disordered" evidence="2">
    <location>
        <begin position="1"/>
        <end position="30"/>
    </location>
</feature>
<evidence type="ECO:0000313" key="5">
    <source>
        <dbReference type="Proteomes" id="UP001187682"/>
    </source>
</evidence>